<dbReference type="InterPro" id="IPR003599">
    <property type="entry name" value="Ig_sub"/>
</dbReference>
<dbReference type="PANTHER" id="PTHR45889:SF8">
    <property type="entry name" value="IG-LIKE DOMAIN-CONTAINING PROTEIN"/>
    <property type="match status" value="1"/>
</dbReference>
<dbReference type="InterPro" id="IPR003598">
    <property type="entry name" value="Ig_sub2"/>
</dbReference>
<dbReference type="Proteomes" id="UP001159428">
    <property type="component" value="Unassembled WGS sequence"/>
</dbReference>
<dbReference type="InterPro" id="IPR036179">
    <property type="entry name" value="Ig-like_dom_sf"/>
</dbReference>
<dbReference type="Gene3D" id="2.60.40.10">
    <property type="entry name" value="Immunoglobulins"/>
    <property type="match status" value="2"/>
</dbReference>
<feature type="transmembrane region" description="Helical" evidence="1">
    <location>
        <begin position="259"/>
        <end position="284"/>
    </location>
</feature>
<evidence type="ECO:0000256" key="2">
    <source>
        <dbReference type="SAM" id="SignalP"/>
    </source>
</evidence>
<evidence type="ECO:0000256" key="1">
    <source>
        <dbReference type="SAM" id="Phobius"/>
    </source>
</evidence>
<dbReference type="InterPro" id="IPR007110">
    <property type="entry name" value="Ig-like_dom"/>
</dbReference>
<evidence type="ECO:0000313" key="4">
    <source>
        <dbReference type="EMBL" id="CAH3165550.1"/>
    </source>
</evidence>
<protein>
    <recommendedName>
        <fullName evidence="3">Ig-like domain-containing protein</fullName>
    </recommendedName>
</protein>
<dbReference type="SUPFAM" id="SSF48726">
    <property type="entry name" value="Immunoglobulin"/>
    <property type="match status" value="1"/>
</dbReference>
<dbReference type="PROSITE" id="PS50835">
    <property type="entry name" value="IG_LIKE"/>
    <property type="match status" value="1"/>
</dbReference>
<gene>
    <name evidence="4" type="ORF">PMEA_00003552</name>
</gene>
<reference evidence="4 5" key="1">
    <citation type="submission" date="2022-05" db="EMBL/GenBank/DDBJ databases">
        <authorList>
            <consortium name="Genoscope - CEA"/>
            <person name="William W."/>
        </authorList>
    </citation>
    <scope>NUCLEOTIDE SEQUENCE [LARGE SCALE GENOMIC DNA]</scope>
</reference>
<name>A0AAU9Y4P5_9CNID</name>
<dbReference type="SMART" id="SM00409">
    <property type="entry name" value="IG"/>
    <property type="match status" value="2"/>
</dbReference>
<keyword evidence="2" id="KW-0732">Signal</keyword>
<proteinExistence type="predicted"/>
<accession>A0AAU9Y4P5</accession>
<keyword evidence="1" id="KW-1133">Transmembrane helix</keyword>
<keyword evidence="1" id="KW-0812">Transmembrane</keyword>
<dbReference type="Pfam" id="PF13927">
    <property type="entry name" value="Ig_3"/>
    <property type="match status" value="1"/>
</dbReference>
<feature type="domain" description="Ig-like" evidence="3">
    <location>
        <begin position="133"/>
        <end position="206"/>
    </location>
</feature>
<evidence type="ECO:0000259" key="3">
    <source>
        <dbReference type="PROSITE" id="PS50835"/>
    </source>
</evidence>
<feature type="chain" id="PRO_5043807242" description="Ig-like domain-containing protein" evidence="2">
    <location>
        <begin position="20"/>
        <end position="306"/>
    </location>
</feature>
<dbReference type="EMBL" id="CALNXJ010000119">
    <property type="protein sequence ID" value="CAH3165550.1"/>
    <property type="molecule type" value="Genomic_DNA"/>
</dbReference>
<feature type="signal peptide" evidence="2">
    <location>
        <begin position="1"/>
        <end position="19"/>
    </location>
</feature>
<dbReference type="PANTHER" id="PTHR45889">
    <property type="entry name" value="IG-LIKE DOMAIN-CONTAINING PROTEIN"/>
    <property type="match status" value="1"/>
</dbReference>
<keyword evidence="1" id="KW-0472">Membrane</keyword>
<sequence>MYISLRIILLYFFFSSGSILKSKVAEVTVKIHERRLLPCSESSDLENVEHIGWFRCSTADCELNWNKLRIAHVQNVEETIADNPNFDVFTNGTLLVRKVLPVDDGKMFICKTQKTFEGTGGSTTILNIKKEPPKLIPESPLEVHVIEGMDLHMDAGVQGYPYPWVTWSHNDLLLQNTSNVDSQTSLKIRNVTVSKGGLYTCYAKNSVGHHILTFKVYVEGQAVRTTTGLDIQTPSSSPTSALDIQTLSSSTTSGGSSFAGWKIALTVVGLLLFLMGTIGIFCILKKKRIPAKLQLCRLCRRRRYIV</sequence>
<dbReference type="AlphaFoldDB" id="A0AAU9Y4P5"/>
<evidence type="ECO:0000313" key="5">
    <source>
        <dbReference type="Proteomes" id="UP001159428"/>
    </source>
</evidence>
<organism evidence="4 5">
    <name type="scientific">Pocillopora meandrina</name>
    <dbReference type="NCBI Taxonomy" id="46732"/>
    <lineage>
        <taxon>Eukaryota</taxon>
        <taxon>Metazoa</taxon>
        <taxon>Cnidaria</taxon>
        <taxon>Anthozoa</taxon>
        <taxon>Hexacorallia</taxon>
        <taxon>Scleractinia</taxon>
        <taxon>Astrocoeniina</taxon>
        <taxon>Pocilloporidae</taxon>
        <taxon>Pocillopora</taxon>
    </lineage>
</organism>
<comment type="caution">
    <text evidence="4">The sequence shown here is derived from an EMBL/GenBank/DDBJ whole genome shotgun (WGS) entry which is preliminary data.</text>
</comment>
<dbReference type="SMART" id="SM00408">
    <property type="entry name" value="IGc2"/>
    <property type="match status" value="1"/>
</dbReference>
<keyword evidence="5" id="KW-1185">Reference proteome</keyword>
<dbReference type="InterPro" id="IPR013783">
    <property type="entry name" value="Ig-like_fold"/>
</dbReference>